<proteinExistence type="predicted"/>
<feature type="domain" description="Lipid/polyisoprenoid-binding YceI-like" evidence="2">
    <location>
        <begin position="20"/>
        <end position="179"/>
    </location>
</feature>
<evidence type="ECO:0000259" key="2">
    <source>
        <dbReference type="SMART" id="SM00867"/>
    </source>
</evidence>
<evidence type="ECO:0000256" key="1">
    <source>
        <dbReference type="SAM" id="SignalP"/>
    </source>
</evidence>
<keyword evidence="4" id="KW-1185">Reference proteome</keyword>
<dbReference type="SMART" id="SM00867">
    <property type="entry name" value="YceI"/>
    <property type="match status" value="1"/>
</dbReference>
<protein>
    <submittedName>
        <fullName evidence="3">YceI family protein</fullName>
    </submittedName>
</protein>
<dbReference type="InterPro" id="IPR036761">
    <property type="entry name" value="TTHA0802/YceI-like_sf"/>
</dbReference>
<keyword evidence="1" id="KW-0732">Signal</keyword>
<dbReference type="PANTHER" id="PTHR34406:SF1">
    <property type="entry name" value="PROTEIN YCEI"/>
    <property type="match status" value="1"/>
</dbReference>
<feature type="chain" id="PRO_5045911166" evidence="1">
    <location>
        <begin position="19"/>
        <end position="179"/>
    </location>
</feature>
<dbReference type="Pfam" id="PF04264">
    <property type="entry name" value="YceI"/>
    <property type="match status" value="1"/>
</dbReference>
<evidence type="ECO:0000313" key="3">
    <source>
        <dbReference type="EMBL" id="MBC5861914.1"/>
    </source>
</evidence>
<dbReference type="SUPFAM" id="SSF101874">
    <property type="entry name" value="YceI-like"/>
    <property type="match status" value="1"/>
</dbReference>
<gene>
    <name evidence="3" type="ORF">H8R26_00630</name>
</gene>
<dbReference type="RefSeq" id="WP_166132582.1">
    <property type="nucleotide sequence ID" value="NZ_JAAOBY010000001.1"/>
</dbReference>
<organism evidence="3 4">
    <name type="scientific">Flavobacterium turcicum</name>
    <dbReference type="NCBI Taxonomy" id="2764718"/>
    <lineage>
        <taxon>Bacteria</taxon>
        <taxon>Pseudomonadati</taxon>
        <taxon>Bacteroidota</taxon>
        <taxon>Flavobacteriia</taxon>
        <taxon>Flavobacteriales</taxon>
        <taxon>Flavobacteriaceae</taxon>
        <taxon>Flavobacterium</taxon>
    </lineage>
</organism>
<feature type="signal peptide" evidence="1">
    <location>
        <begin position="1"/>
        <end position="18"/>
    </location>
</feature>
<dbReference type="Proteomes" id="UP000621670">
    <property type="component" value="Unassembled WGS sequence"/>
</dbReference>
<evidence type="ECO:0000313" key="4">
    <source>
        <dbReference type="Proteomes" id="UP000621670"/>
    </source>
</evidence>
<dbReference type="EMBL" id="JACRUM010000001">
    <property type="protein sequence ID" value="MBC5861914.1"/>
    <property type="molecule type" value="Genomic_DNA"/>
</dbReference>
<dbReference type="PANTHER" id="PTHR34406">
    <property type="entry name" value="PROTEIN YCEI"/>
    <property type="match status" value="1"/>
</dbReference>
<comment type="caution">
    <text evidence="3">The sequence shown here is derived from an EMBL/GenBank/DDBJ whole genome shotgun (WGS) entry which is preliminary data.</text>
</comment>
<dbReference type="InterPro" id="IPR007372">
    <property type="entry name" value="Lipid/polyisoprenoid-bd_YceI"/>
</dbReference>
<accession>A0ABR7JBP5</accession>
<dbReference type="Gene3D" id="2.40.128.110">
    <property type="entry name" value="Lipid/polyisoprenoid-binding, YceI-like"/>
    <property type="match status" value="1"/>
</dbReference>
<reference evidence="3 4" key="1">
    <citation type="submission" date="2020-08" db="EMBL/GenBank/DDBJ databases">
        <title>Description of novel Flavobacterium F-400 isolate.</title>
        <authorList>
            <person name="Saticioglu I."/>
            <person name="Duman M."/>
            <person name="Altun S."/>
        </authorList>
    </citation>
    <scope>NUCLEOTIDE SEQUENCE [LARGE SCALE GENOMIC DNA]</scope>
    <source>
        <strain evidence="3 4">F-400</strain>
    </source>
</reference>
<name>A0ABR7JBP5_9FLAO</name>
<sequence>MKKLITVALLCLTLTGFAQEKMITKTGKINFEGSVSSFEEVKASNNNVTFVLNPNTGEIASLALVKGFRFKVALMEEHFNENYVESDKYPKATFKGKLSGFDVKNLSETPKEFPLTGKLELHGKTNDVKTTAKISKTAAGIKIVSNFAVNASDYNIAIPAVVKRKVSNKINIEIDATVK</sequence>